<accession>A0ACB1A7H3</accession>
<organism evidence="1 2">
    <name type="scientific">Meloidogyne enterolobii</name>
    <name type="common">Root-knot nematode worm</name>
    <name type="synonym">Meloidogyne mayaguensis</name>
    <dbReference type="NCBI Taxonomy" id="390850"/>
    <lineage>
        <taxon>Eukaryota</taxon>
        <taxon>Metazoa</taxon>
        <taxon>Ecdysozoa</taxon>
        <taxon>Nematoda</taxon>
        <taxon>Chromadorea</taxon>
        <taxon>Rhabditida</taxon>
        <taxon>Tylenchina</taxon>
        <taxon>Tylenchomorpha</taxon>
        <taxon>Tylenchoidea</taxon>
        <taxon>Meloidogynidae</taxon>
        <taxon>Meloidogyninae</taxon>
        <taxon>Meloidogyne</taxon>
    </lineage>
</organism>
<name>A0ACB1A7H3_MELEN</name>
<evidence type="ECO:0000313" key="2">
    <source>
        <dbReference type="Proteomes" id="UP001497535"/>
    </source>
</evidence>
<keyword evidence="2" id="KW-1185">Reference proteome</keyword>
<dbReference type="EMBL" id="CAVMJV010000059">
    <property type="protein sequence ID" value="CAK5086080.1"/>
    <property type="molecule type" value="Genomic_DNA"/>
</dbReference>
<sequence>MGCTHSANDKQAKDRSRQIDEQLKTDHERSQREVKLLLLGAGESGKSTIVKQMKIIHETGYSDDERIAYRPVVYSNTIQSLVAIVKAMGRLGIEFANPSRKADVESFYHLAETSEDGGLPPDLAAVMKRLWEDVSVQECFARSREYQLNDSASYYLNSLDRIAAHGYLPTQDDVLRTRVKTTGIVETHFTYKDLYFKFDIFSICDKMFDVGGQRSERKKWIHCFEGVTAIIFCVALSEYDMALAEDEEMNRMIESMKLFDSICNNKWFLNTSIILFLNKKDLFEEKISRSPLTLCFAEYTGSNTYEESAAYIQLQFESLNKRKDGQKEIYTHFTCATDTNNIRYVFYNIFKLSFLISVSAFIFAFVYFFLFISSFLKISFFFEWVPLINFRF</sequence>
<dbReference type="Proteomes" id="UP001497535">
    <property type="component" value="Unassembled WGS sequence"/>
</dbReference>
<reference evidence="1" key="1">
    <citation type="submission" date="2023-11" db="EMBL/GenBank/DDBJ databases">
        <authorList>
            <person name="Poullet M."/>
        </authorList>
    </citation>
    <scope>NUCLEOTIDE SEQUENCE</scope>
    <source>
        <strain evidence="1">E1834</strain>
    </source>
</reference>
<comment type="caution">
    <text evidence="1">The sequence shown here is derived from an EMBL/GenBank/DDBJ whole genome shotgun (WGS) entry which is preliminary data.</text>
</comment>
<gene>
    <name evidence="1" type="ORF">MENTE1834_LOCUS33568</name>
</gene>
<evidence type="ECO:0000313" key="1">
    <source>
        <dbReference type="EMBL" id="CAK5086080.1"/>
    </source>
</evidence>
<proteinExistence type="predicted"/>
<protein>
    <submittedName>
        <fullName evidence="1">Uncharacterized protein</fullName>
    </submittedName>
</protein>